<name>A0A9X2HPB6_9SPHN</name>
<evidence type="ECO:0000313" key="9">
    <source>
        <dbReference type="Proteomes" id="UP001139451"/>
    </source>
</evidence>
<feature type="domain" description="Citrate transporter-like" evidence="7">
    <location>
        <begin position="14"/>
        <end position="402"/>
    </location>
</feature>
<dbReference type="Proteomes" id="UP001139451">
    <property type="component" value="Unassembled WGS sequence"/>
</dbReference>
<comment type="caution">
    <text evidence="8">The sequence shown here is derived from an EMBL/GenBank/DDBJ whole genome shotgun (WGS) entry which is preliminary data.</text>
</comment>
<comment type="subcellular location">
    <subcellularLocation>
        <location evidence="1">Membrane</location>
        <topology evidence="1">Multi-pass membrane protein</topology>
    </subcellularLocation>
</comment>
<gene>
    <name evidence="8" type="ORF">M9978_11450</name>
</gene>
<evidence type="ECO:0000256" key="2">
    <source>
        <dbReference type="ARBA" id="ARBA00022448"/>
    </source>
</evidence>
<dbReference type="AlphaFoldDB" id="A0A9X2HPB6"/>
<dbReference type="Pfam" id="PF03600">
    <property type="entry name" value="CitMHS"/>
    <property type="match status" value="1"/>
</dbReference>
<dbReference type="GO" id="GO:0016020">
    <property type="term" value="C:membrane"/>
    <property type="evidence" value="ECO:0007669"/>
    <property type="project" value="UniProtKB-SubCell"/>
</dbReference>
<feature type="transmembrane region" description="Helical" evidence="6">
    <location>
        <begin position="405"/>
        <end position="424"/>
    </location>
</feature>
<feature type="transmembrane region" description="Helical" evidence="6">
    <location>
        <begin position="262"/>
        <end position="292"/>
    </location>
</feature>
<keyword evidence="5 6" id="KW-0472">Membrane</keyword>
<feature type="transmembrane region" description="Helical" evidence="6">
    <location>
        <begin position="436"/>
        <end position="457"/>
    </location>
</feature>
<evidence type="ECO:0000256" key="5">
    <source>
        <dbReference type="ARBA" id="ARBA00023136"/>
    </source>
</evidence>
<dbReference type="InterPro" id="IPR004680">
    <property type="entry name" value="Cit_transptr-like_dom"/>
</dbReference>
<evidence type="ECO:0000256" key="4">
    <source>
        <dbReference type="ARBA" id="ARBA00022989"/>
    </source>
</evidence>
<reference evidence="8" key="1">
    <citation type="submission" date="2022-05" db="EMBL/GenBank/DDBJ databases">
        <title>Sphingomonas sp. strain MG17 Genome sequencing and assembly.</title>
        <authorList>
            <person name="Kim I."/>
        </authorList>
    </citation>
    <scope>NUCLEOTIDE SEQUENCE</scope>
    <source>
        <strain evidence="8">MG17</strain>
    </source>
</reference>
<evidence type="ECO:0000256" key="6">
    <source>
        <dbReference type="SAM" id="Phobius"/>
    </source>
</evidence>
<evidence type="ECO:0000256" key="3">
    <source>
        <dbReference type="ARBA" id="ARBA00022692"/>
    </source>
</evidence>
<organism evidence="8 9">
    <name type="scientific">Sphingomonas tagetis</name>
    <dbReference type="NCBI Taxonomy" id="2949092"/>
    <lineage>
        <taxon>Bacteria</taxon>
        <taxon>Pseudomonadati</taxon>
        <taxon>Pseudomonadota</taxon>
        <taxon>Alphaproteobacteria</taxon>
        <taxon>Sphingomonadales</taxon>
        <taxon>Sphingomonadaceae</taxon>
        <taxon>Sphingomonas</taxon>
    </lineage>
</organism>
<dbReference type="InterPro" id="IPR014738">
    <property type="entry name" value="Citrate_transporter"/>
</dbReference>
<keyword evidence="9" id="KW-1185">Reference proteome</keyword>
<evidence type="ECO:0000313" key="8">
    <source>
        <dbReference type="EMBL" id="MCP3731043.1"/>
    </source>
</evidence>
<dbReference type="NCBIfam" id="TIGR00784">
    <property type="entry name" value="citMHS"/>
    <property type="match status" value="1"/>
</dbReference>
<dbReference type="GO" id="GO:0015137">
    <property type="term" value="F:citrate transmembrane transporter activity"/>
    <property type="evidence" value="ECO:0007669"/>
    <property type="project" value="InterPro"/>
</dbReference>
<dbReference type="RefSeq" id="WP_254293260.1">
    <property type="nucleotide sequence ID" value="NZ_JAMLDX010000008.1"/>
</dbReference>
<feature type="transmembrane region" description="Helical" evidence="6">
    <location>
        <begin position="25"/>
        <end position="44"/>
    </location>
</feature>
<feature type="transmembrane region" description="Helical" evidence="6">
    <location>
        <begin position="133"/>
        <end position="154"/>
    </location>
</feature>
<keyword evidence="2" id="KW-0813">Transport</keyword>
<feature type="transmembrane region" description="Helical" evidence="6">
    <location>
        <begin position="56"/>
        <end position="75"/>
    </location>
</feature>
<protein>
    <submittedName>
        <fullName evidence="8">CitMHS family transporter</fullName>
    </submittedName>
</protein>
<evidence type="ECO:0000256" key="1">
    <source>
        <dbReference type="ARBA" id="ARBA00004141"/>
    </source>
</evidence>
<dbReference type="EMBL" id="JAMLDX010000008">
    <property type="protein sequence ID" value="MCP3731043.1"/>
    <property type="molecule type" value="Genomic_DNA"/>
</dbReference>
<feature type="transmembrane region" description="Helical" evidence="6">
    <location>
        <begin position="312"/>
        <end position="337"/>
    </location>
</feature>
<evidence type="ECO:0000259" key="7">
    <source>
        <dbReference type="Pfam" id="PF03600"/>
    </source>
</evidence>
<keyword evidence="3 6" id="KW-0812">Transmembrane</keyword>
<sequence>MLTLLGFGMVLTFMALIMTKRLSPMVALILVPIVFALIGGFGSPELGKMMLEGVKTLAPTGAMLMFAILYFGIMIDAGLFDPVVGRVLKLVGGDPMKVVMGTAALAAFVSLDGDGSTTYMIVCASMLPLYRRLGMNALNLTCVTMLAGGVMNLTPWGGPLARAASALQVDPAEVFVPMIPAMVVGIAGVIALAWHLGRRERDRLGVLALAPRAQSDAAGHDRSDASPDGLANDGLMEESALLPAEQGAAALRRPELLWVNALLTLALMASLVMAILPLPVLFMIGFALALIINYPSVDEQRRRVAEHAKNVLAVVSLIFAAGIFTGILSGTGMVDAMSASFLAVIPRDWGPYLAPITAIASMPFTFFISNDAFYFGVLPIVSEAAGSYGITKVEMARASLIGQPVHMLSPLVPSTYLLVGLAGVEFGDHQKFALKWAVLICLLMMVTALLCAVFPFFSPQGI</sequence>
<feature type="transmembrane region" description="Helical" evidence="6">
    <location>
        <begin position="349"/>
        <end position="368"/>
    </location>
</feature>
<proteinExistence type="predicted"/>
<feature type="transmembrane region" description="Helical" evidence="6">
    <location>
        <begin position="174"/>
        <end position="194"/>
    </location>
</feature>
<accession>A0A9X2HPB6</accession>
<keyword evidence="4 6" id="KW-1133">Transmembrane helix</keyword>